<proteinExistence type="inferred from homology"/>
<name>A0A059B447_EUCGR</name>
<dbReference type="Gramene" id="KCW60686">
    <property type="protein sequence ID" value="KCW60686"/>
    <property type="gene ID" value="EUGRSUZ_H03416"/>
</dbReference>
<dbReference type="Pfam" id="PF03874">
    <property type="entry name" value="RNA_pol_Rpb4"/>
    <property type="match status" value="1"/>
</dbReference>
<evidence type="ECO:0000313" key="9">
    <source>
        <dbReference type="EMBL" id="KCW60686.1"/>
    </source>
</evidence>
<dbReference type="OrthoDB" id="1746530at2759"/>
<dbReference type="GO" id="GO:0000166">
    <property type="term" value="F:nucleotide binding"/>
    <property type="evidence" value="ECO:0007669"/>
    <property type="project" value="InterPro"/>
</dbReference>
<dbReference type="SUPFAM" id="SSF47819">
    <property type="entry name" value="HRDC-like"/>
    <property type="match status" value="1"/>
</dbReference>
<evidence type="ECO:0000256" key="4">
    <source>
        <dbReference type="ARBA" id="ARBA00022478"/>
    </source>
</evidence>
<dbReference type="EMBL" id="KK198760">
    <property type="protein sequence ID" value="KCW60686.1"/>
    <property type="molecule type" value="Genomic_DNA"/>
</dbReference>
<sequence>MKIKNANDGALTNFEVLSFLQSRGASKEVAATVAPSEYKVFQYLVDTAVDKQTKESVSDLLGKVKKYDLAKAEVLNIINLRPTSAVGIYTIVEKCDARLGEEGAQDLADIVAEVSPPPEEPRSEEGLPQANDV</sequence>
<protein>
    <recommendedName>
        <fullName evidence="3">DNA-directed RNA polymerase III subunit RPC9</fullName>
    </recommendedName>
</protein>
<evidence type="ECO:0000256" key="1">
    <source>
        <dbReference type="ARBA" id="ARBA00004123"/>
    </source>
</evidence>
<dbReference type="PANTHER" id="PTHR15561:SF0">
    <property type="entry name" value="DNA-DIRECTED RNA POLYMERASE III SUBUNIT RPC9"/>
    <property type="match status" value="1"/>
</dbReference>
<keyword evidence="4" id="KW-0240">DNA-directed RNA polymerase</keyword>
<dbReference type="GO" id="GO:0005666">
    <property type="term" value="C:RNA polymerase III complex"/>
    <property type="evidence" value="ECO:0000318"/>
    <property type="project" value="GO_Central"/>
</dbReference>
<evidence type="ECO:0000256" key="7">
    <source>
        <dbReference type="SAM" id="MobiDB-lite"/>
    </source>
</evidence>
<dbReference type="InterPro" id="IPR010997">
    <property type="entry name" value="HRDC-like_sf"/>
</dbReference>
<gene>
    <name evidence="9" type="ORF">EUGRSUZ_H03416</name>
</gene>
<dbReference type="InterPro" id="IPR038846">
    <property type="entry name" value="RPC9"/>
</dbReference>
<organism evidence="9">
    <name type="scientific">Eucalyptus grandis</name>
    <name type="common">Flooded gum</name>
    <dbReference type="NCBI Taxonomy" id="71139"/>
    <lineage>
        <taxon>Eukaryota</taxon>
        <taxon>Viridiplantae</taxon>
        <taxon>Streptophyta</taxon>
        <taxon>Embryophyta</taxon>
        <taxon>Tracheophyta</taxon>
        <taxon>Spermatophyta</taxon>
        <taxon>Magnoliopsida</taxon>
        <taxon>eudicotyledons</taxon>
        <taxon>Gunneridae</taxon>
        <taxon>Pentapetalae</taxon>
        <taxon>rosids</taxon>
        <taxon>malvids</taxon>
        <taxon>Myrtales</taxon>
        <taxon>Myrtaceae</taxon>
        <taxon>Myrtoideae</taxon>
        <taxon>Eucalypteae</taxon>
        <taxon>Eucalyptus</taxon>
    </lineage>
</organism>
<dbReference type="OMA" id="VMIINLR"/>
<comment type="similarity">
    <text evidence="2">Belongs to the eukaryotic RPC9 RNA polymerase subunit family.</text>
</comment>
<evidence type="ECO:0000256" key="6">
    <source>
        <dbReference type="ARBA" id="ARBA00023242"/>
    </source>
</evidence>
<dbReference type="STRING" id="71139.A0A059B447"/>
<dbReference type="Gene3D" id="1.20.1250.40">
    <property type="match status" value="1"/>
</dbReference>
<dbReference type="InterPro" id="IPR006590">
    <property type="entry name" value="RNA_pol_Rpb4/RPC9_core"/>
</dbReference>
<comment type="subcellular location">
    <subcellularLocation>
        <location evidence="1">Nucleus</location>
    </subcellularLocation>
</comment>
<dbReference type="InParanoid" id="A0A059B447"/>
<dbReference type="PANTHER" id="PTHR15561">
    <property type="entry name" value="CALCITONIN GENE-RELATED PEPTIDE-RECEPTOR COMPONENT PROTEIN"/>
    <property type="match status" value="1"/>
</dbReference>
<dbReference type="FunCoup" id="A0A059B447">
    <property type="interactions" value="1981"/>
</dbReference>
<reference evidence="9" key="1">
    <citation type="submission" date="2013-07" db="EMBL/GenBank/DDBJ databases">
        <title>The genome of Eucalyptus grandis.</title>
        <authorList>
            <person name="Schmutz J."/>
            <person name="Hayes R."/>
            <person name="Myburg A."/>
            <person name="Tuskan G."/>
            <person name="Grattapaglia D."/>
            <person name="Rokhsar D.S."/>
        </authorList>
    </citation>
    <scope>NUCLEOTIDE SEQUENCE</scope>
    <source>
        <tissue evidence="9">Leaf extractions</tissue>
    </source>
</reference>
<dbReference type="InterPro" id="IPR038324">
    <property type="entry name" value="Rpb4/RPC9_sf"/>
</dbReference>
<dbReference type="SMART" id="SM00657">
    <property type="entry name" value="RPOL4c"/>
    <property type="match status" value="1"/>
</dbReference>
<dbReference type="InterPro" id="IPR005574">
    <property type="entry name" value="Rpb4/RPC9"/>
</dbReference>
<dbReference type="eggNOG" id="KOG4168">
    <property type="taxonomic scope" value="Eukaryota"/>
</dbReference>
<dbReference type="GO" id="GO:0006384">
    <property type="term" value="P:transcription initiation at RNA polymerase III promoter"/>
    <property type="evidence" value="ECO:0000318"/>
    <property type="project" value="GO_Central"/>
</dbReference>
<evidence type="ECO:0000256" key="3">
    <source>
        <dbReference type="ARBA" id="ARBA00016672"/>
    </source>
</evidence>
<feature type="domain" description="RNA polymerase Rpb4/RPC9 core" evidence="8">
    <location>
        <begin position="1"/>
        <end position="118"/>
    </location>
</feature>
<accession>A0A059B447</accession>
<dbReference type="AlphaFoldDB" id="A0A059B447"/>
<feature type="region of interest" description="Disordered" evidence="7">
    <location>
        <begin position="114"/>
        <end position="133"/>
    </location>
</feature>
<evidence type="ECO:0000259" key="8">
    <source>
        <dbReference type="SMART" id="SM00657"/>
    </source>
</evidence>
<evidence type="ECO:0000256" key="2">
    <source>
        <dbReference type="ARBA" id="ARBA00006898"/>
    </source>
</evidence>
<evidence type="ECO:0000256" key="5">
    <source>
        <dbReference type="ARBA" id="ARBA00023163"/>
    </source>
</evidence>
<keyword evidence="5" id="KW-0804">Transcription</keyword>
<dbReference type="KEGG" id="egr:104414757"/>
<keyword evidence="6" id="KW-0539">Nucleus</keyword>